<proteinExistence type="inferred from homology"/>
<dbReference type="EMBL" id="JAVRQI010000007">
    <property type="protein sequence ID" value="MDT1062431.1"/>
    <property type="molecule type" value="Genomic_DNA"/>
</dbReference>
<accession>A0ABU3EDW7</accession>
<dbReference type="PANTHER" id="PTHR30574">
    <property type="entry name" value="INNER MEMBRANE PROTEIN YEDE"/>
    <property type="match status" value="1"/>
</dbReference>
<dbReference type="PANTHER" id="PTHR30574:SF1">
    <property type="entry name" value="SULPHUR TRANSPORT DOMAIN-CONTAINING PROTEIN"/>
    <property type="match status" value="1"/>
</dbReference>
<keyword evidence="7 9" id="KW-0472">Membrane</keyword>
<evidence type="ECO:0000256" key="5">
    <source>
        <dbReference type="ARBA" id="ARBA00022692"/>
    </source>
</evidence>
<evidence type="ECO:0000313" key="10">
    <source>
        <dbReference type="EMBL" id="MDT1062431.1"/>
    </source>
</evidence>
<reference evidence="11" key="1">
    <citation type="submission" date="2023-07" db="EMBL/GenBank/DDBJ databases">
        <title>Characterization of two Paracoccaceae strains isolated from Phycosphere and proposal of Xinfangfangia lacusdiani sp. nov.</title>
        <authorList>
            <person name="Deng Y."/>
            <person name="Zhang Y.Q."/>
        </authorList>
    </citation>
    <scope>NUCLEOTIDE SEQUENCE [LARGE SCALE GENOMIC DNA]</scope>
    <source>
        <strain evidence="11">CPCC 101403</strain>
    </source>
</reference>
<keyword evidence="5 9" id="KW-0812">Transmembrane</keyword>
<dbReference type="InterPro" id="IPR007272">
    <property type="entry name" value="Sulf_transp_TsuA/YedE"/>
</dbReference>
<keyword evidence="2" id="KW-0813">Transport</keyword>
<feature type="transmembrane region" description="Helical" evidence="9">
    <location>
        <begin position="81"/>
        <end position="102"/>
    </location>
</feature>
<keyword evidence="3" id="KW-1003">Cell membrane</keyword>
<comment type="similarity">
    <text evidence="8">Belongs to the TsuA/YedE (TC 9.B.102) family.</text>
</comment>
<feature type="transmembrane region" description="Helical" evidence="9">
    <location>
        <begin position="49"/>
        <end position="69"/>
    </location>
</feature>
<feature type="transmembrane region" description="Helical" evidence="9">
    <location>
        <begin position="21"/>
        <end position="43"/>
    </location>
</feature>
<evidence type="ECO:0000256" key="6">
    <source>
        <dbReference type="ARBA" id="ARBA00022989"/>
    </source>
</evidence>
<name>A0ABU3EDW7_9RHOB</name>
<dbReference type="Pfam" id="PF04143">
    <property type="entry name" value="Sulf_transp"/>
    <property type="match status" value="1"/>
</dbReference>
<evidence type="ECO:0000256" key="4">
    <source>
        <dbReference type="ARBA" id="ARBA00022519"/>
    </source>
</evidence>
<evidence type="ECO:0000256" key="9">
    <source>
        <dbReference type="SAM" id="Phobius"/>
    </source>
</evidence>
<evidence type="ECO:0000256" key="7">
    <source>
        <dbReference type="ARBA" id="ARBA00023136"/>
    </source>
</evidence>
<dbReference type="Proteomes" id="UP001251085">
    <property type="component" value="Unassembled WGS sequence"/>
</dbReference>
<evidence type="ECO:0000256" key="8">
    <source>
        <dbReference type="ARBA" id="ARBA00035655"/>
    </source>
</evidence>
<comment type="subcellular location">
    <subcellularLocation>
        <location evidence="1">Cell inner membrane</location>
        <topology evidence="1">Multi-pass membrane protein</topology>
    </subcellularLocation>
</comment>
<sequence length="170" mass="17283">MRGECRQRQAPRQSREMRMDIGIETQFTPWASLLGGVLIGLSAVMVMGLFGRIAGISGITQGAIGAVVPLPGAPRDRDWRLAFLAGLILAPLTVMALGGTVAQTVPGNPLGMALAGLLVGTGTALGSGCTSGHGVCGLARLSPRALAAVLTFMAAGLVTVFLLRHLPGGA</sequence>
<evidence type="ECO:0000313" key="11">
    <source>
        <dbReference type="Proteomes" id="UP001251085"/>
    </source>
</evidence>
<keyword evidence="4" id="KW-0997">Cell inner membrane</keyword>
<evidence type="ECO:0000256" key="1">
    <source>
        <dbReference type="ARBA" id="ARBA00004429"/>
    </source>
</evidence>
<feature type="transmembrane region" description="Helical" evidence="9">
    <location>
        <begin position="114"/>
        <end position="138"/>
    </location>
</feature>
<evidence type="ECO:0000256" key="2">
    <source>
        <dbReference type="ARBA" id="ARBA00022448"/>
    </source>
</evidence>
<keyword evidence="6 9" id="KW-1133">Transmembrane helix</keyword>
<comment type="caution">
    <text evidence="10">The sequence shown here is derived from an EMBL/GenBank/DDBJ whole genome shotgun (WGS) entry which is preliminary data.</text>
</comment>
<feature type="transmembrane region" description="Helical" evidence="9">
    <location>
        <begin position="145"/>
        <end position="163"/>
    </location>
</feature>
<protein>
    <submittedName>
        <fullName evidence="10">YeeE/YedE family protein</fullName>
    </submittedName>
</protein>
<evidence type="ECO:0000256" key="3">
    <source>
        <dbReference type="ARBA" id="ARBA00022475"/>
    </source>
</evidence>
<organism evidence="10 11">
    <name type="scientific">Paracoccus broussonetiae</name>
    <dbReference type="NCBI Taxonomy" id="3075834"/>
    <lineage>
        <taxon>Bacteria</taxon>
        <taxon>Pseudomonadati</taxon>
        <taxon>Pseudomonadota</taxon>
        <taxon>Alphaproteobacteria</taxon>
        <taxon>Rhodobacterales</taxon>
        <taxon>Paracoccaceae</taxon>
        <taxon>Paracoccus</taxon>
    </lineage>
</organism>
<keyword evidence="11" id="KW-1185">Reference proteome</keyword>
<gene>
    <name evidence="10" type="ORF">RM190_11200</name>
</gene>